<evidence type="ECO:0000256" key="4">
    <source>
        <dbReference type="ARBA" id="ARBA00022679"/>
    </source>
</evidence>
<dbReference type="InterPro" id="IPR043148">
    <property type="entry name" value="TagF_C"/>
</dbReference>
<evidence type="ECO:0000256" key="6">
    <source>
        <dbReference type="ARBA" id="ARBA00023136"/>
    </source>
</evidence>
<dbReference type="GO" id="GO:0016757">
    <property type="term" value="F:glycosyltransferase activity"/>
    <property type="evidence" value="ECO:0007669"/>
    <property type="project" value="InterPro"/>
</dbReference>
<keyword evidence="3" id="KW-1003">Cell membrane</keyword>
<dbReference type="AlphaFoldDB" id="A0A414J200"/>
<name>A0A414J200_9FIRM</name>
<evidence type="ECO:0000256" key="3">
    <source>
        <dbReference type="ARBA" id="ARBA00022475"/>
    </source>
</evidence>
<dbReference type="Gene3D" id="3.40.50.2000">
    <property type="entry name" value="Glycogen Phosphorylase B"/>
    <property type="match status" value="2"/>
</dbReference>
<evidence type="ECO:0000256" key="2">
    <source>
        <dbReference type="ARBA" id="ARBA00010488"/>
    </source>
</evidence>
<dbReference type="EMBL" id="QSKF01000013">
    <property type="protein sequence ID" value="RHE37760.1"/>
    <property type="molecule type" value="Genomic_DNA"/>
</dbReference>
<dbReference type="GO" id="GO:0019350">
    <property type="term" value="P:teichoic acid biosynthetic process"/>
    <property type="evidence" value="ECO:0007669"/>
    <property type="project" value="UniProtKB-KW"/>
</dbReference>
<evidence type="ECO:0000313" key="8">
    <source>
        <dbReference type="EMBL" id="RHE37760.1"/>
    </source>
</evidence>
<dbReference type="GO" id="GO:0047355">
    <property type="term" value="F:CDP-glycerol glycerophosphotransferase activity"/>
    <property type="evidence" value="ECO:0007669"/>
    <property type="project" value="InterPro"/>
</dbReference>
<dbReference type="PANTHER" id="PTHR37316:SF3">
    <property type="entry name" value="TEICHOIC ACID GLYCEROL-PHOSPHATE TRANSFERASE"/>
    <property type="match status" value="1"/>
</dbReference>
<organism evidence="8 9">
    <name type="scientific">Blautia obeum</name>
    <dbReference type="NCBI Taxonomy" id="40520"/>
    <lineage>
        <taxon>Bacteria</taxon>
        <taxon>Bacillati</taxon>
        <taxon>Bacillota</taxon>
        <taxon>Clostridia</taxon>
        <taxon>Lachnospirales</taxon>
        <taxon>Lachnospiraceae</taxon>
        <taxon>Blautia</taxon>
    </lineage>
</organism>
<reference evidence="8 9" key="1">
    <citation type="submission" date="2018-08" db="EMBL/GenBank/DDBJ databases">
        <title>A genome reference for cultivated species of the human gut microbiota.</title>
        <authorList>
            <person name="Zou Y."/>
            <person name="Xue W."/>
            <person name="Luo G."/>
        </authorList>
    </citation>
    <scope>NUCLEOTIDE SEQUENCE [LARGE SCALE GENOMIC DNA]</scope>
    <source>
        <strain evidence="8 9">AM28-23</strain>
    </source>
</reference>
<dbReference type="PANTHER" id="PTHR37316">
    <property type="entry name" value="TEICHOIC ACID GLYCEROL-PHOSPHATE PRIMASE"/>
    <property type="match status" value="1"/>
</dbReference>
<proteinExistence type="inferred from homology"/>
<dbReference type="Gene3D" id="3.40.50.12580">
    <property type="match status" value="1"/>
</dbReference>
<evidence type="ECO:0000313" key="9">
    <source>
        <dbReference type="Proteomes" id="UP000283745"/>
    </source>
</evidence>
<protein>
    <submittedName>
        <fullName evidence="8">Glycosyltransferase</fullName>
    </submittedName>
</protein>
<keyword evidence="6" id="KW-0472">Membrane</keyword>
<evidence type="ECO:0000259" key="7">
    <source>
        <dbReference type="Pfam" id="PF00534"/>
    </source>
</evidence>
<keyword evidence="5" id="KW-0777">Teichoic acid biosynthesis</keyword>
<comment type="similarity">
    <text evidence="2">Belongs to the CDP-glycerol glycerophosphotransferase family.</text>
</comment>
<dbReference type="GO" id="GO:0005886">
    <property type="term" value="C:plasma membrane"/>
    <property type="evidence" value="ECO:0007669"/>
    <property type="project" value="UniProtKB-SubCell"/>
</dbReference>
<dbReference type="InterPro" id="IPR001296">
    <property type="entry name" value="Glyco_trans_1"/>
</dbReference>
<dbReference type="InterPro" id="IPR007554">
    <property type="entry name" value="Glycerophosphate_synth"/>
</dbReference>
<dbReference type="Pfam" id="PF00534">
    <property type="entry name" value="Glycos_transf_1"/>
    <property type="match status" value="1"/>
</dbReference>
<dbReference type="SUPFAM" id="SSF53756">
    <property type="entry name" value="UDP-Glycosyltransferase/glycogen phosphorylase"/>
    <property type="match status" value="1"/>
</dbReference>
<keyword evidence="4 8" id="KW-0808">Transferase</keyword>
<feature type="domain" description="Glycosyl transferase family 1" evidence="7">
    <location>
        <begin position="628"/>
        <end position="756"/>
    </location>
</feature>
<accession>A0A414J200</accession>
<dbReference type="Pfam" id="PF04464">
    <property type="entry name" value="Glyphos_transf"/>
    <property type="match status" value="1"/>
</dbReference>
<evidence type="ECO:0000256" key="1">
    <source>
        <dbReference type="ARBA" id="ARBA00004202"/>
    </source>
</evidence>
<dbReference type="RefSeq" id="WP_118050640.1">
    <property type="nucleotide sequence ID" value="NZ_CABJFK010000013.1"/>
</dbReference>
<evidence type="ECO:0000256" key="5">
    <source>
        <dbReference type="ARBA" id="ARBA00022944"/>
    </source>
</evidence>
<sequence>MSFLNKVKKKLKNGSWYPFYNSFYENNSLDPHMILLESRSGGALESNILSLLKELSREPYKNFNLVLSVRKNAESEIKEKLRKNSIQGVSFVHTGSVSYYRALSRAGYLVNDSSFPGRFVKKEGQIYLNTWHGTPLKKMGRDNRPEMVTMGNVLRNLLDSDYIVFPNRFMEEKMSGAYMLNSLYRGTVLREGYPRNDIFRQKPDLSMKERAGFAGKTLLTYFPTYRGIFNQVERQEYMETLSANLALWDSQLKDDEILLIKLHPFLHGSETFDGYRHIRAFPTDWDTYEGLNLCDVLITDYSSVFYDYANTGKKVIFFAYDRAEYESTRGMYEDIETYPFHYTEDAAEVIPYAHADGGTPDETFMEKYASYEDGHGAEKICRQVFLHEDCCRQKKYTGNGKKNILLYGGDLDQNGITSALYAMLHELDLTKYNYFLSFRLISVKDHPERMDRIPDHIGIYPLSSEMNMDILTGFALMCKMRGANTNSINRRIHIAYQREWKKHFGSTDFSAVIHYNGYEAYITSLFEESPCGRTIWVHNDMADEIRTKGNQNIYLLREAYQKYDHIVTVSEDILDSTIHGIGADPAKVTVVNNCHDYQSVIKRSKEMLAFQETTKSTVSVDQLSTVLSGNDTKFISIGRYSPEKGHVRLMNAFNTYQASHPDTWLIIIGGVGTLYEDAVAHAKSLSASDHIILIYSMQNPMPVLKNCDLFLLSSFYEGRPIVLMEAATLGLPLMTCDVNGCHGFMTEYHGTLTDNSEEGILHGMQLFAEGKVHPIQIDFDKINAASAAQTEALIKDCIHISHSERAH</sequence>
<comment type="subcellular location">
    <subcellularLocation>
        <location evidence="1">Cell membrane</location>
        <topology evidence="1">Peripheral membrane protein</topology>
    </subcellularLocation>
</comment>
<dbReference type="InterPro" id="IPR051612">
    <property type="entry name" value="Teichoic_Acid_Biosynth"/>
</dbReference>
<dbReference type="Gene3D" id="3.40.50.11820">
    <property type="match status" value="1"/>
</dbReference>
<dbReference type="Proteomes" id="UP000283745">
    <property type="component" value="Unassembled WGS sequence"/>
</dbReference>
<dbReference type="InterPro" id="IPR043149">
    <property type="entry name" value="TagF_N"/>
</dbReference>
<gene>
    <name evidence="8" type="ORF">DW740_14875</name>
</gene>
<comment type="caution">
    <text evidence="8">The sequence shown here is derived from an EMBL/GenBank/DDBJ whole genome shotgun (WGS) entry which is preliminary data.</text>
</comment>